<proteinExistence type="predicted"/>
<accession>A0A2P6PQ51</accession>
<sequence length="95" mass="10466">MALQRLGNFAAVREAELVVEHVGVGFFSFDLVSSSTLVFCSMISSSLSSPICTAFVGGARLDRSSFYHSSLLCPSIFVLCFWRKKIHSISKLFHS</sequence>
<gene>
    <name evidence="1" type="ORF">RchiOBHm_Chr6g0268291</name>
</gene>
<dbReference type="Proteomes" id="UP000238479">
    <property type="component" value="Chromosome 6"/>
</dbReference>
<protein>
    <submittedName>
        <fullName evidence="1">Uncharacterized protein</fullName>
    </submittedName>
</protein>
<dbReference type="Gramene" id="PRQ24065">
    <property type="protein sequence ID" value="PRQ24065"/>
    <property type="gene ID" value="RchiOBHm_Chr6g0268291"/>
</dbReference>
<reference evidence="1 2" key="1">
    <citation type="journal article" date="2018" name="Nat. Genet.">
        <title>The Rosa genome provides new insights in the design of modern roses.</title>
        <authorList>
            <person name="Bendahmane M."/>
        </authorList>
    </citation>
    <scope>NUCLEOTIDE SEQUENCE [LARGE SCALE GENOMIC DNA]</scope>
    <source>
        <strain evidence="2">cv. Old Blush</strain>
    </source>
</reference>
<dbReference type="EMBL" id="PDCK01000044">
    <property type="protein sequence ID" value="PRQ24065.1"/>
    <property type="molecule type" value="Genomic_DNA"/>
</dbReference>
<evidence type="ECO:0000313" key="1">
    <source>
        <dbReference type="EMBL" id="PRQ24065.1"/>
    </source>
</evidence>
<dbReference type="AlphaFoldDB" id="A0A2P6PQ51"/>
<evidence type="ECO:0000313" key="2">
    <source>
        <dbReference type="Proteomes" id="UP000238479"/>
    </source>
</evidence>
<keyword evidence="2" id="KW-1185">Reference proteome</keyword>
<comment type="caution">
    <text evidence="1">The sequence shown here is derived from an EMBL/GenBank/DDBJ whole genome shotgun (WGS) entry which is preliminary data.</text>
</comment>
<organism evidence="1 2">
    <name type="scientific">Rosa chinensis</name>
    <name type="common">China rose</name>
    <dbReference type="NCBI Taxonomy" id="74649"/>
    <lineage>
        <taxon>Eukaryota</taxon>
        <taxon>Viridiplantae</taxon>
        <taxon>Streptophyta</taxon>
        <taxon>Embryophyta</taxon>
        <taxon>Tracheophyta</taxon>
        <taxon>Spermatophyta</taxon>
        <taxon>Magnoliopsida</taxon>
        <taxon>eudicotyledons</taxon>
        <taxon>Gunneridae</taxon>
        <taxon>Pentapetalae</taxon>
        <taxon>rosids</taxon>
        <taxon>fabids</taxon>
        <taxon>Rosales</taxon>
        <taxon>Rosaceae</taxon>
        <taxon>Rosoideae</taxon>
        <taxon>Rosoideae incertae sedis</taxon>
        <taxon>Rosa</taxon>
    </lineage>
</organism>
<name>A0A2P6PQ51_ROSCH</name>